<evidence type="ECO:0000256" key="6">
    <source>
        <dbReference type="ARBA" id="ARBA00022747"/>
    </source>
</evidence>
<organism evidence="12 13">
    <name type="scientific">Algoriphagus antarcticus</name>
    <dbReference type="NCBI Taxonomy" id="238540"/>
    <lineage>
        <taxon>Bacteria</taxon>
        <taxon>Pseudomonadati</taxon>
        <taxon>Bacteroidota</taxon>
        <taxon>Cytophagia</taxon>
        <taxon>Cytophagales</taxon>
        <taxon>Cyclobacteriaceae</taxon>
        <taxon>Algoriphagus</taxon>
    </lineage>
</organism>
<keyword evidence="10" id="KW-0238">DNA-binding</keyword>
<evidence type="ECO:0000256" key="1">
    <source>
        <dbReference type="ARBA" id="ARBA00000851"/>
    </source>
</evidence>
<dbReference type="PANTHER" id="PTHR30195:SF15">
    <property type="entry name" value="TYPE I RESTRICTION ENZYME HINDI ENDONUCLEASE SUBUNIT"/>
    <property type="match status" value="1"/>
</dbReference>
<comment type="similarity">
    <text evidence="2">Belongs to the HsdR family.</text>
</comment>
<dbReference type="GO" id="GO:0005524">
    <property type="term" value="F:ATP binding"/>
    <property type="evidence" value="ECO:0007669"/>
    <property type="project" value="UniProtKB-KW"/>
</dbReference>
<dbReference type="GO" id="GO:0003677">
    <property type="term" value="F:DNA binding"/>
    <property type="evidence" value="ECO:0007669"/>
    <property type="project" value="UniProtKB-KW"/>
</dbReference>
<name>A0A3E0E1D5_9BACT</name>
<dbReference type="EC" id="3.1.21.3" evidence="3"/>
<gene>
    <name evidence="12" type="ORF">C8N25_106219</name>
</gene>
<keyword evidence="13" id="KW-1185">Reference proteome</keyword>
<evidence type="ECO:0000256" key="5">
    <source>
        <dbReference type="ARBA" id="ARBA00022741"/>
    </source>
</evidence>
<dbReference type="InterPro" id="IPR007409">
    <property type="entry name" value="Restrct_endonuc_type1_HsdR_N"/>
</dbReference>
<evidence type="ECO:0000313" key="12">
    <source>
        <dbReference type="EMBL" id="REG90716.1"/>
    </source>
</evidence>
<protein>
    <recommendedName>
        <fullName evidence="3">type I site-specific deoxyribonuclease</fullName>
        <ecNumber evidence="3">3.1.21.3</ecNumber>
    </recommendedName>
</protein>
<keyword evidence="8" id="KW-0378">Hydrolase</keyword>
<dbReference type="Pfam" id="PF04313">
    <property type="entry name" value="HSDR_N"/>
    <property type="match status" value="1"/>
</dbReference>
<dbReference type="EMBL" id="QUNF01000006">
    <property type="protein sequence ID" value="REG90716.1"/>
    <property type="molecule type" value="Genomic_DNA"/>
</dbReference>
<dbReference type="PANTHER" id="PTHR30195">
    <property type="entry name" value="TYPE I SITE-SPECIFIC DEOXYRIBONUCLEASE PROTEIN SUBUNIT M AND R"/>
    <property type="match status" value="1"/>
</dbReference>
<reference evidence="12 13" key="1">
    <citation type="submission" date="2018-08" db="EMBL/GenBank/DDBJ databases">
        <title>Genomic Encyclopedia of Archaeal and Bacterial Type Strains, Phase II (KMG-II): from individual species to whole genera.</title>
        <authorList>
            <person name="Goeker M."/>
        </authorList>
    </citation>
    <scope>NUCLEOTIDE SEQUENCE [LARGE SCALE GENOMIC DNA]</scope>
    <source>
        <strain evidence="12 13">DSM 15986</strain>
    </source>
</reference>
<dbReference type="AlphaFoldDB" id="A0A3E0E1D5"/>
<dbReference type="Gene3D" id="3.90.1570.50">
    <property type="match status" value="1"/>
</dbReference>
<keyword evidence="7" id="KW-0255">Endonuclease</keyword>
<dbReference type="OrthoDB" id="9758243at2"/>
<dbReference type="GO" id="GO:0009035">
    <property type="term" value="F:type I site-specific deoxyribonuclease activity"/>
    <property type="evidence" value="ECO:0007669"/>
    <property type="project" value="UniProtKB-EC"/>
</dbReference>
<sequence>MQTPSFQEDHISQIPAIQLLIKLGYDYLSQAEAMKLRGGKTSQVILEEILRKQLKLINSEKRVSSSRHTYLSDANIDSGIRSLQEITLNEGYIHACEKVYNFLALGKAVEQSVDGDKKSFTLQYIDWENLENNHFHVTEEYKVVRSGSKDHYIPDLVLFINGIPIVVIECKRPDMKDPLKQAISQHLRNQQEDGIRGLYVYAQMVLSLATQESSYATNVPHERLAQEVIAEEPGYFYIYLSNESQTGSEAFFNDFSIMTSESYVVQQTDYYPYGMIAKNWTRVGEKATKDLFQGKTYEDLTKWYDFHSRQYDAALGRWFGSDPKAGVMPYNSPYSAMMNNPVMFTDPDGECPICFAAIIGAAIGAAGYTANVTFSNGGFNNWNWAQFGKSVGMGALSGVVTTGIGTMMGPVGSLGLGGEIGRAMMHGQANIMVGAAFGQNPSMGSYLTSFASSFGGSSFMMYGGKFANSTVGLYGFSGMAGGLTANATGGNFSQGFAAGLINAGLNHAKSKIDASGARYFANKKAFYDYLWKNSFDANGNSIRELSGWELENGNAIALPYDKNYIAKDGTYVSFNDALDVVPGEFRTRWVQFKGQKYQINTHAHTHPQSYGLIPPGYKGGPDALMIKFVNNPIKILHNANLFRVGLGSDGAFSYQNMGRWK</sequence>
<dbReference type="InterPro" id="IPR022385">
    <property type="entry name" value="Rhs_assc_core"/>
</dbReference>
<evidence type="ECO:0000256" key="4">
    <source>
        <dbReference type="ARBA" id="ARBA00022722"/>
    </source>
</evidence>
<proteinExistence type="inferred from homology"/>
<dbReference type="CDD" id="cd22332">
    <property type="entry name" value="HsdR_N"/>
    <property type="match status" value="1"/>
</dbReference>
<accession>A0A3E0E1D5</accession>
<evidence type="ECO:0000256" key="8">
    <source>
        <dbReference type="ARBA" id="ARBA00022801"/>
    </source>
</evidence>
<evidence type="ECO:0000256" key="9">
    <source>
        <dbReference type="ARBA" id="ARBA00022840"/>
    </source>
</evidence>
<dbReference type="Proteomes" id="UP000256405">
    <property type="component" value="Unassembled WGS sequence"/>
</dbReference>
<feature type="domain" description="Restriction endonuclease type I HsdR N-terminal" evidence="11">
    <location>
        <begin position="6"/>
        <end position="217"/>
    </location>
</feature>
<evidence type="ECO:0000256" key="3">
    <source>
        <dbReference type="ARBA" id="ARBA00012654"/>
    </source>
</evidence>
<evidence type="ECO:0000259" key="11">
    <source>
        <dbReference type="Pfam" id="PF04313"/>
    </source>
</evidence>
<evidence type="ECO:0000256" key="2">
    <source>
        <dbReference type="ARBA" id="ARBA00008598"/>
    </source>
</evidence>
<dbReference type="RefSeq" id="WP_116116461.1">
    <property type="nucleotide sequence ID" value="NZ_MSSW01000017.1"/>
</dbReference>
<comment type="caution">
    <text evidence="12">The sequence shown here is derived from an EMBL/GenBank/DDBJ whole genome shotgun (WGS) entry which is preliminary data.</text>
</comment>
<evidence type="ECO:0000313" key="13">
    <source>
        <dbReference type="Proteomes" id="UP000256405"/>
    </source>
</evidence>
<evidence type="ECO:0000256" key="10">
    <source>
        <dbReference type="ARBA" id="ARBA00023125"/>
    </source>
</evidence>
<keyword evidence="4" id="KW-0540">Nuclease</keyword>
<dbReference type="InterPro" id="IPR051268">
    <property type="entry name" value="Type-I_R_enzyme_R_subunit"/>
</dbReference>
<comment type="catalytic activity">
    <reaction evidence="1">
        <text>Endonucleolytic cleavage of DNA to give random double-stranded fragments with terminal 5'-phosphates, ATP is simultaneously hydrolyzed.</text>
        <dbReference type="EC" id="3.1.21.3"/>
    </reaction>
</comment>
<keyword evidence="6" id="KW-0680">Restriction system</keyword>
<dbReference type="GO" id="GO:0009307">
    <property type="term" value="P:DNA restriction-modification system"/>
    <property type="evidence" value="ECO:0007669"/>
    <property type="project" value="UniProtKB-KW"/>
</dbReference>
<keyword evidence="5" id="KW-0547">Nucleotide-binding</keyword>
<keyword evidence="9" id="KW-0067">ATP-binding</keyword>
<evidence type="ECO:0000256" key="7">
    <source>
        <dbReference type="ARBA" id="ARBA00022759"/>
    </source>
</evidence>
<dbReference type="NCBIfam" id="TIGR03696">
    <property type="entry name" value="Rhs_assc_core"/>
    <property type="match status" value="1"/>
</dbReference>